<evidence type="ECO:0000313" key="2">
    <source>
        <dbReference type="EMBL" id="MDF0707690.1"/>
    </source>
</evidence>
<dbReference type="Proteomes" id="UP001217083">
    <property type="component" value="Unassembled WGS sequence"/>
</dbReference>
<keyword evidence="1" id="KW-0732">Signal</keyword>
<feature type="chain" id="PRO_5047452311" description="Kazal-like domain-containing protein" evidence="1">
    <location>
        <begin position="22"/>
        <end position="109"/>
    </location>
</feature>
<keyword evidence="3" id="KW-1185">Reference proteome</keyword>
<dbReference type="RefSeq" id="WP_275649661.1">
    <property type="nucleotide sequence ID" value="NZ_JARFVA010000003.1"/>
</dbReference>
<reference evidence="2 3" key="1">
    <citation type="submission" date="2023-03" db="EMBL/GenBank/DDBJ databases">
        <title>Muricauda XX sp. nov. and Muricauda XXX sp. nov., two novel species isolated from Okinawa Trough.</title>
        <authorList>
            <person name="Cao W."/>
            <person name="Deng X."/>
        </authorList>
    </citation>
    <scope>NUCLEOTIDE SEQUENCE [LARGE SCALE GENOMIC DNA]</scope>
    <source>
        <strain evidence="2 3">81s02</strain>
    </source>
</reference>
<protein>
    <recommendedName>
        <fullName evidence="4">Kazal-like domain-containing protein</fullName>
    </recommendedName>
</protein>
<sequence length="109" mass="12201">MKFLAVILSLVTLTLSSYPCCQETSACSGISDIVDHCVNDDLPEAPHDKDTPCSPFYTCGRCPGFTISYETLEFISMDCELQTAPIPYIEQLPKEVYFHSLKPPRTFEV</sequence>
<accession>A0ABT5XPF3</accession>
<dbReference type="InterPro" id="IPR046601">
    <property type="entry name" value="DUF6660"/>
</dbReference>
<organism evidence="2 3">
    <name type="scientific">Flagellimonas okinawensis</name>
    <dbReference type="NCBI Taxonomy" id="3031324"/>
    <lineage>
        <taxon>Bacteria</taxon>
        <taxon>Pseudomonadati</taxon>
        <taxon>Bacteroidota</taxon>
        <taxon>Flavobacteriia</taxon>
        <taxon>Flavobacteriales</taxon>
        <taxon>Flavobacteriaceae</taxon>
        <taxon>Flagellimonas</taxon>
    </lineage>
</organism>
<proteinExistence type="predicted"/>
<dbReference type="EMBL" id="JARFVA010000003">
    <property type="protein sequence ID" value="MDF0707690.1"/>
    <property type="molecule type" value="Genomic_DNA"/>
</dbReference>
<evidence type="ECO:0000313" key="3">
    <source>
        <dbReference type="Proteomes" id="UP001217083"/>
    </source>
</evidence>
<name>A0ABT5XPF3_9FLAO</name>
<gene>
    <name evidence="2" type="ORF">PY091_10720</name>
</gene>
<evidence type="ECO:0000256" key="1">
    <source>
        <dbReference type="SAM" id="SignalP"/>
    </source>
</evidence>
<feature type="signal peptide" evidence="1">
    <location>
        <begin position="1"/>
        <end position="21"/>
    </location>
</feature>
<comment type="caution">
    <text evidence="2">The sequence shown here is derived from an EMBL/GenBank/DDBJ whole genome shotgun (WGS) entry which is preliminary data.</text>
</comment>
<dbReference type="Pfam" id="PF20365">
    <property type="entry name" value="DUF6660"/>
    <property type="match status" value="1"/>
</dbReference>
<evidence type="ECO:0008006" key="4">
    <source>
        <dbReference type="Google" id="ProtNLM"/>
    </source>
</evidence>